<dbReference type="InterPro" id="IPR036388">
    <property type="entry name" value="WH-like_DNA-bd_sf"/>
</dbReference>
<dbReference type="CDD" id="cd08411">
    <property type="entry name" value="PBP2_OxyR"/>
    <property type="match status" value="1"/>
</dbReference>
<evidence type="ECO:0000256" key="4">
    <source>
        <dbReference type="ARBA" id="ARBA00023163"/>
    </source>
</evidence>
<evidence type="ECO:0000256" key="3">
    <source>
        <dbReference type="ARBA" id="ARBA00023125"/>
    </source>
</evidence>
<dbReference type="PROSITE" id="PS50931">
    <property type="entry name" value="HTH_LYSR"/>
    <property type="match status" value="1"/>
</dbReference>
<gene>
    <name evidence="6" type="primary">oxyR</name>
    <name evidence="6" type="ORF">Pla108_29700</name>
</gene>
<dbReference type="SUPFAM" id="SSF53850">
    <property type="entry name" value="Periplasmic binding protein-like II"/>
    <property type="match status" value="1"/>
</dbReference>
<dbReference type="Pfam" id="PF03466">
    <property type="entry name" value="LysR_substrate"/>
    <property type="match status" value="1"/>
</dbReference>
<evidence type="ECO:0000259" key="5">
    <source>
        <dbReference type="PROSITE" id="PS50931"/>
    </source>
</evidence>
<dbReference type="Proteomes" id="UP000317421">
    <property type="component" value="Unassembled WGS sequence"/>
</dbReference>
<evidence type="ECO:0000313" key="6">
    <source>
        <dbReference type="EMBL" id="TWT95893.1"/>
    </source>
</evidence>
<dbReference type="InterPro" id="IPR036390">
    <property type="entry name" value="WH_DNA-bd_sf"/>
</dbReference>
<evidence type="ECO:0000256" key="1">
    <source>
        <dbReference type="ARBA" id="ARBA00009437"/>
    </source>
</evidence>
<comment type="similarity">
    <text evidence="1">Belongs to the LysR transcriptional regulatory family.</text>
</comment>
<dbReference type="FunFam" id="1.10.10.10:FF:000001">
    <property type="entry name" value="LysR family transcriptional regulator"/>
    <property type="match status" value="1"/>
</dbReference>
<dbReference type="PANTHER" id="PTHR30346">
    <property type="entry name" value="TRANSCRIPTIONAL DUAL REGULATOR HCAR-RELATED"/>
    <property type="match status" value="1"/>
</dbReference>
<dbReference type="EMBL" id="SJPR01000004">
    <property type="protein sequence ID" value="TWT95893.1"/>
    <property type="molecule type" value="Genomic_DNA"/>
</dbReference>
<dbReference type="RefSeq" id="WP_146445701.1">
    <property type="nucleotide sequence ID" value="NZ_SJPR01000004.1"/>
</dbReference>
<dbReference type="GO" id="GO:0003677">
    <property type="term" value="F:DNA binding"/>
    <property type="evidence" value="ECO:0007669"/>
    <property type="project" value="UniProtKB-KW"/>
</dbReference>
<name>A0A5C6ACB4_9BACT</name>
<dbReference type="SUPFAM" id="SSF46785">
    <property type="entry name" value="Winged helix' DNA-binding domain"/>
    <property type="match status" value="1"/>
</dbReference>
<keyword evidence="7" id="KW-1185">Reference proteome</keyword>
<dbReference type="InterPro" id="IPR000847">
    <property type="entry name" value="LysR_HTH_N"/>
</dbReference>
<dbReference type="Gene3D" id="1.10.10.10">
    <property type="entry name" value="Winged helix-like DNA-binding domain superfamily/Winged helix DNA-binding domain"/>
    <property type="match status" value="1"/>
</dbReference>
<dbReference type="Pfam" id="PF00126">
    <property type="entry name" value="HTH_1"/>
    <property type="match status" value="1"/>
</dbReference>
<keyword evidence="4" id="KW-0804">Transcription</keyword>
<keyword evidence="3" id="KW-0238">DNA-binding</keyword>
<evidence type="ECO:0000256" key="2">
    <source>
        <dbReference type="ARBA" id="ARBA00023015"/>
    </source>
</evidence>
<dbReference type="GO" id="GO:0003700">
    <property type="term" value="F:DNA-binding transcription factor activity"/>
    <property type="evidence" value="ECO:0007669"/>
    <property type="project" value="InterPro"/>
</dbReference>
<dbReference type="InterPro" id="IPR005119">
    <property type="entry name" value="LysR_subst-bd"/>
</dbReference>
<organism evidence="6 7">
    <name type="scientific">Botrimarina colliarenosi</name>
    <dbReference type="NCBI Taxonomy" id="2528001"/>
    <lineage>
        <taxon>Bacteria</taxon>
        <taxon>Pseudomonadati</taxon>
        <taxon>Planctomycetota</taxon>
        <taxon>Planctomycetia</taxon>
        <taxon>Pirellulales</taxon>
        <taxon>Lacipirellulaceae</taxon>
        <taxon>Botrimarina</taxon>
    </lineage>
</organism>
<dbReference type="OrthoDB" id="9803735at2"/>
<dbReference type="Gene3D" id="3.40.190.10">
    <property type="entry name" value="Periplasmic binding protein-like II"/>
    <property type="match status" value="2"/>
</dbReference>
<evidence type="ECO:0000313" key="7">
    <source>
        <dbReference type="Proteomes" id="UP000317421"/>
    </source>
</evidence>
<feature type="domain" description="HTH lysR-type" evidence="5">
    <location>
        <begin position="1"/>
        <end position="58"/>
    </location>
</feature>
<dbReference type="GO" id="GO:0032993">
    <property type="term" value="C:protein-DNA complex"/>
    <property type="evidence" value="ECO:0007669"/>
    <property type="project" value="TreeGrafter"/>
</dbReference>
<dbReference type="PANTHER" id="PTHR30346:SF0">
    <property type="entry name" value="HCA OPERON TRANSCRIPTIONAL ACTIVATOR HCAR"/>
    <property type="match status" value="1"/>
</dbReference>
<proteinExistence type="inferred from homology"/>
<protein>
    <submittedName>
        <fullName evidence="6">Hydrogen peroxide-inducible activator</fullName>
    </submittedName>
</protein>
<comment type="caution">
    <text evidence="6">The sequence shown here is derived from an EMBL/GenBank/DDBJ whole genome shotgun (WGS) entry which is preliminary data.</text>
</comment>
<keyword evidence="2" id="KW-0805">Transcription regulation</keyword>
<reference evidence="6 7" key="1">
    <citation type="submission" date="2019-02" db="EMBL/GenBank/DDBJ databases">
        <title>Deep-cultivation of Planctomycetes and their phenomic and genomic characterization uncovers novel biology.</title>
        <authorList>
            <person name="Wiegand S."/>
            <person name="Jogler M."/>
            <person name="Boedeker C."/>
            <person name="Pinto D."/>
            <person name="Vollmers J."/>
            <person name="Rivas-Marin E."/>
            <person name="Kohn T."/>
            <person name="Peeters S.H."/>
            <person name="Heuer A."/>
            <person name="Rast P."/>
            <person name="Oberbeckmann S."/>
            <person name="Bunk B."/>
            <person name="Jeske O."/>
            <person name="Meyerdierks A."/>
            <person name="Storesund J.E."/>
            <person name="Kallscheuer N."/>
            <person name="Luecker S."/>
            <person name="Lage O.M."/>
            <person name="Pohl T."/>
            <person name="Merkel B.J."/>
            <person name="Hornburger P."/>
            <person name="Mueller R.-W."/>
            <person name="Bruemmer F."/>
            <person name="Labrenz M."/>
            <person name="Spormann A.M."/>
            <person name="Op Den Camp H."/>
            <person name="Overmann J."/>
            <person name="Amann R."/>
            <person name="Jetten M.S.M."/>
            <person name="Mascher T."/>
            <person name="Medema M.H."/>
            <person name="Devos D.P."/>
            <person name="Kaster A.-K."/>
            <person name="Ovreas L."/>
            <person name="Rohde M."/>
            <person name="Galperin M.Y."/>
            <person name="Jogler C."/>
        </authorList>
    </citation>
    <scope>NUCLEOTIDE SEQUENCE [LARGE SCALE GENOMIC DNA]</scope>
    <source>
        <strain evidence="6 7">Pla108</strain>
    </source>
</reference>
<sequence>MDLDQLRQFLRVAERGNITHAAESLGLSQPTLSRSIQRLEEEFGQPLLERQARSIVLTDAGQLLQARAQQVLQIIDDTKAQITDDGQSGRVRLGAIPTVAPYFLPDFLRRFHDDFPRATLVVQEDTTDHLLHRCKQGEIDLAVLALPVQAKYLDIEPLFTEELLLVTSPDHPLTALATVNVADVEPYPFVLLDEAHCLTESVVSFCRQRSVQPVAVERTSQLAMVQELVALGHGVSMIPAMARRLDTAETRVYRSLEGDAPTRTVAVVWNPYRFQSRLLGALRERLREYAATFAA</sequence>
<accession>A0A5C6ACB4</accession>
<dbReference type="AlphaFoldDB" id="A0A5C6ACB4"/>
<dbReference type="PRINTS" id="PR00039">
    <property type="entry name" value="HTHLYSR"/>
</dbReference>